<evidence type="ECO:0000259" key="2">
    <source>
        <dbReference type="Pfam" id="PF07510"/>
    </source>
</evidence>
<dbReference type="InterPro" id="IPR011089">
    <property type="entry name" value="GmrSD_C"/>
</dbReference>
<evidence type="ECO:0008006" key="5">
    <source>
        <dbReference type="Google" id="ProtNLM"/>
    </source>
</evidence>
<sequence>MKADSMPFSKIISIDQGAREHYHVPKYQREYSWRKTDWERLVQDIDENESGYFMGSIICVNDGERGNQPGSEIVYDVVDGQQRLTTLSLFMMAIYERLNDLKNETEFEDDEDRQDYDNSLSSLRNKLVKKKKKDGDTGSEIGGWVEQSKICFLRVQPSSQNRNLDDYTYLLSKTGIIKKRDKPKYFGLRSIAKAYRFFQNWISEDPAPLMALVEKINQLNFVHISVNSQADAFTLFETLNNRGVPLSAIDIIKNKILSEMEKQHQVDVDESFEKWQEVIAAIPDTTDQERFLRHYYNAFRWDKSIRVEGISRAIKSKIILIYEKLIKQDAAKVFDDICIYAEIYGKLIAPSDENYDSVLTKQLSDLSRINASPAYQILLYLFHLPDSQLDQKTFRSDAVDLLQKYYVRRNVTDFPGTRDLDQASMNLIEACHNQIESGHLLTFDYFRDTLLKSGTFASRDQFEKNLRKSMYSTNHLMTRYLLIKLDETHHSREYAPDLWARNDKDNYVWTVEHILPQKEDISNDWVDMIANGDRAKAQLIHEENVHRLGNLTMSGYNSKLATASFQDKQALAENKKFLGHKINIGYRNGLALNNLNFTVSKKSDNLANVPKWTMDMIESRTNVMVDQLLKMYSFEGIE</sequence>
<dbReference type="PANTHER" id="PTHR35149:SF2">
    <property type="entry name" value="DUF262 DOMAIN-CONTAINING PROTEIN"/>
    <property type="match status" value="1"/>
</dbReference>
<organism evidence="3 4">
    <name type="scientific">Gimesia algae</name>
    <dbReference type="NCBI Taxonomy" id="2527971"/>
    <lineage>
        <taxon>Bacteria</taxon>
        <taxon>Pseudomonadati</taxon>
        <taxon>Planctomycetota</taxon>
        <taxon>Planctomycetia</taxon>
        <taxon>Planctomycetales</taxon>
        <taxon>Planctomycetaceae</taxon>
        <taxon>Gimesia</taxon>
    </lineage>
</organism>
<feature type="domain" description="GmrSD restriction endonucleases C-terminal" evidence="2">
    <location>
        <begin position="458"/>
        <end position="626"/>
    </location>
</feature>
<name>A0A517VAX7_9PLAN</name>
<evidence type="ECO:0000313" key="3">
    <source>
        <dbReference type="EMBL" id="QDT90165.1"/>
    </source>
</evidence>
<dbReference type="OrthoDB" id="9798761at2"/>
<dbReference type="Pfam" id="PF07510">
    <property type="entry name" value="GmrSD_C"/>
    <property type="match status" value="1"/>
</dbReference>
<accession>A0A517VAX7</accession>
<protein>
    <recommendedName>
        <fullName evidence="5">DUF262 domain-containing protein</fullName>
    </recommendedName>
</protein>
<keyword evidence="4" id="KW-1185">Reference proteome</keyword>
<gene>
    <name evidence="3" type="ORF">Pan161_18150</name>
</gene>
<proteinExistence type="predicted"/>
<feature type="domain" description="GmrSD restriction endonucleases N-terminal" evidence="1">
    <location>
        <begin position="19"/>
        <end position="256"/>
    </location>
</feature>
<dbReference type="RefSeq" id="WP_145225918.1">
    <property type="nucleotide sequence ID" value="NZ_CP036343.1"/>
</dbReference>
<dbReference type="PANTHER" id="PTHR35149">
    <property type="entry name" value="SLL5132 PROTEIN"/>
    <property type="match status" value="1"/>
</dbReference>
<evidence type="ECO:0000313" key="4">
    <source>
        <dbReference type="Proteomes" id="UP000316855"/>
    </source>
</evidence>
<dbReference type="InterPro" id="IPR004919">
    <property type="entry name" value="GmrSD_N"/>
</dbReference>
<dbReference type="AlphaFoldDB" id="A0A517VAX7"/>
<evidence type="ECO:0000259" key="1">
    <source>
        <dbReference type="Pfam" id="PF03235"/>
    </source>
</evidence>
<dbReference type="KEGG" id="gax:Pan161_18150"/>
<reference evidence="3 4" key="1">
    <citation type="submission" date="2019-02" db="EMBL/GenBank/DDBJ databases">
        <title>Deep-cultivation of Planctomycetes and their phenomic and genomic characterization uncovers novel biology.</title>
        <authorList>
            <person name="Wiegand S."/>
            <person name="Jogler M."/>
            <person name="Boedeker C."/>
            <person name="Pinto D."/>
            <person name="Vollmers J."/>
            <person name="Rivas-Marin E."/>
            <person name="Kohn T."/>
            <person name="Peeters S.H."/>
            <person name="Heuer A."/>
            <person name="Rast P."/>
            <person name="Oberbeckmann S."/>
            <person name="Bunk B."/>
            <person name="Jeske O."/>
            <person name="Meyerdierks A."/>
            <person name="Storesund J.E."/>
            <person name="Kallscheuer N."/>
            <person name="Luecker S."/>
            <person name="Lage O.M."/>
            <person name="Pohl T."/>
            <person name="Merkel B.J."/>
            <person name="Hornburger P."/>
            <person name="Mueller R.-W."/>
            <person name="Bruemmer F."/>
            <person name="Labrenz M."/>
            <person name="Spormann A.M."/>
            <person name="Op den Camp H."/>
            <person name="Overmann J."/>
            <person name="Amann R."/>
            <person name="Jetten M.S.M."/>
            <person name="Mascher T."/>
            <person name="Medema M.H."/>
            <person name="Devos D.P."/>
            <person name="Kaster A.-K."/>
            <person name="Ovreas L."/>
            <person name="Rohde M."/>
            <person name="Galperin M.Y."/>
            <person name="Jogler C."/>
        </authorList>
    </citation>
    <scope>NUCLEOTIDE SEQUENCE [LARGE SCALE GENOMIC DNA]</scope>
    <source>
        <strain evidence="3 4">Pan161</strain>
    </source>
</reference>
<dbReference type="Pfam" id="PF03235">
    <property type="entry name" value="GmrSD_N"/>
    <property type="match status" value="1"/>
</dbReference>
<dbReference type="EMBL" id="CP036343">
    <property type="protein sequence ID" value="QDT90165.1"/>
    <property type="molecule type" value="Genomic_DNA"/>
</dbReference>
<dbReference type="Proteomes" id="UP000316855">
    <property type="component" value="Chromosome"/>
</dbReference>